<evidence type="ECO:0000256" key="1">
    <source>
        <dbReference type="SAM" id="Coils"/>
    </source>
</evidence>
<evidence type="ECO:0000259" key="2">
    <source>
        <dbReference type="PROSITE" id="PS51736"/>
    </source>
</evidence>
<dbReference type="Proteomes" id="UP000476055">
    <property type="component" value="Unassembled WGS sequence"/>
</dbReference>
<comment type="caution">
    <text evidence="4">The sequence shown here is derived from an EMBL/GenBank/DDBJ whole genome shotgun (WGS) entry which is preliminary data.</text>
</comment>
<protein>
    <submittedName>
        <fullName evidence="4">Recombinase family protein</fullName>
    </submittedName>
</protein>
<dbReference type="Pfam" id="PF00239">
    <property type="entry name" value="Resolvase"/>
    <property type="match status" value="1"/>
</dbReference>
<dbReference type="PROSITE" id="PS51736">
    <property type="entry name" value="RECOMBINASES_3"/>
    <property type="match status" value="1"/>
</dbReference>
<dbReference type="InterPro" id="IPR006119">
    <property type="entry name" value="Resolv_N"/>
</dbReference>
<evidence type="ECO:0000259" key="3">
    <source>
        <dbReference type="PROSITE" id="PS51737"/>
    </source>
</evidence>
<dbReference type="InterPro" id="IPR036162">
    <property type="entry name" value="Resolvase-like_N_sf"/>
</dbReference>
<feature type="coiled-coil region" evidence="1">
    <location>
        <begin position="393"/>
        <end position="455"/>
    </location>
</feature>
<dbReference type="PROSITE" id="PS51737">
    <property type="entry name" value="RECOMBINASE_DNA_BIND"/>
    <property type="match status" value="1"/>
</dbReference>
<dbReference type="Pfam" id="PF07508">
    <property type="entry name" value="Recombinase"/>
    <property type="match status" value="1"/>
</dbReference>
<dbReference type="CDD" id="cd00338">
    <property type="entry name" value="Ser_Recombinase"/>
    <property type="match status" value="1"/>
</dbReference>
<evidence type="ECO:0000313" key="4">
    <source>
        <dbReference type="EMBL" id="MST57247.1"/>
    </source>
</evidence>
<dbReference type="GO" id="GO:0003677">
    <property type="term" value="F:DNA binding"/>
    <property type="evidence" value="ECO:0007669"/>
    <property type="project" value="InterPro"/>
</dbReference>
<dbReference type="EMBL" id="VUMU01000002">
    <property type="protein sequence ID" value="MST57247.1"/>
    <property type="molecule type" value="Genomic_DNA"/>
</dbReference>
<dbReference type="Gene3D" id="3.90.1750.20">
    <property type="entry name" value="Putative Large Serine Recombinase, Chain B, Domain 2"/>
    <property type="match status" value="1"/>
</dbReference>
<dbReference type="PANTHER" id="PTHR30461:SF23">
    <property type="entry name" value="DNA RECOMBINASE-RELATED"/>
    <property type="match status" value="1"/>
</dbReference>
<dbReference type="InterPro" id="IPR038109">
    <property type="entry name" value="DNA_bind_recomb_sf"/>
</dbReference>
<organism evidence="4 5">
    <name type="scientific">Waltera intestinalis</name>
    <dbReference type="NCBI Taxonomy" id="2606635"/>
    <lineage>
        <taxon>Bacteria</taxon>
        <taxon>Bacillati</taxon>
        <taxon>Bacillota</taxon>
        <taxon>Clostridia</taxon>
        <taxon>Lachnospirales</taxon>
        <taxon>Lachnospiraceae</taxon>
        <taxon>Waltera</taxon>
    </lineage>
</organism>
<sequence>MYNYYEKFRPEEILVYMRKSRSDDPTMSVEDVLAKHWSILSDWLAQNVDGSIPDENIYREIVSGETLDGRPEVLKLLKRVEDPRIKAILVVEVQRLSRGDLEDCGRLIKLLRYTNTKVITPQKIYDIEDEYDRDAFERELKRGNEYLEYFKKIQNRGRLQSVAAGNYIGSIPPYGFDKTFVMDGKRKCPTLTLNDDSKVVVMIFDLLTKKKTGPVNIAHRLDMMGIKAPRGSHWTHQTVRDILRNPHYNGKVVWYRKKTIKTVEDMEVHVSRPRNNDYLCYDGKQPKLIPDDVFQEAQEILNAHATRENHNKGLRNILSGILYCECGRSMNMRNFLQPDGSKYSSARFQCPDQAYCNNGSVLADDLLRIIYTAICEELNRYEIKANENTTQKESSKENTISLLAKQLEALEKKRISLWDKYTDESMPRDVFETLKDKCEKDIAESKKALDEAYRTDTIRVNLDATIFSFKQAATCIYDDTLSPEEKNRLLKAAIKKITYSRPRPVRNKGKNLKGVHGGWTCADPQITIEFNV</sequence>
<feature type="domain" description="Resolvase/invertase-type recombinase catalytic" evidence="2">
    <location>
        <begin position="12"/>
        <end position="165"/>
    </location>
</feature>
<name>A0A6L5YHU5_9FIRM</name>
<dbReference type="GO" id="GO:0000150">
    <property type="term" value="F:DNA strand exchange activity"/>
    <property type="evidence" value="ECO:0007669"/>
    <property type="project" value="InterPro"/>
</dbReference>
<accession>A0A6L5YHU5</accession>
<proteinExistence type="predicted"/>
<dbReference type="Gene3D" id="3.40.50.1390">
    <property type="entry name" value="Resolvase, N-terminal catalytic domain"/>
    <property type="match status" value="1"/>
</dbReference>
<keyword evidence="5" id="KW-1185">Reference proteome</keyword>
<dbReference type="SUPFAM" id="SSF53041">
    <property type="entry name" value="Resolvase-like"/>
    <property type="match status" value="1"/>
</dbReference>
<dbReference type="InterPro" id="IPR050639">
    <property type="entry name" value="SSR_resolvase"/>
</dbReference>
<dbReference type="SMART" id="SM00857">
    <property type="entry name" value="Resolvase"/>
    <property type="match status" value="1"/>
</dbReference>
<feature type="domain" description="Recombinase" evidence="3">
    <location>
        <begin position="173"/>
        <end position="307"/>
    </location>
</feature>
<dbReference type="PANTHER" id="PTHR30461">
    <property type="entry name" value="DNA-INVERTASE FROM LAMBDOID PROPHAGE"/>
    <property type="match status" value="1"/>
</dbReference>
<gene>
    <name evidence="4" type="ORF">FYJ59_03130</name>
</gene>
<dbReference type="RefSeq" id="WP_154495213.1">
    <property type="nucleotide sequence ID" value="NZ_VUMU01000002.1"/>
</dbReference>
<keyword evidence="1" id="KW-0175">Coiled coil</keyword>
<dbReference type="AlphaFoldDB" id="A0A6L5YHU5"/>
<dbReference type="InterPro" id="IPR011109">
    <property type="entry name" value="DNA_bind_recombinase_dom"/>
</dbReference>
<reference evidence="4 5" key="1">
    <citation type="submission" date="2019-08" db="EMBL/GenBank/DDBJ databases">
        <title>In-depth cultivation of the pig gut microbiome towards novel bacterial diversity and tailored functional studies.</title>
        <authorList>
            <person name="Wylensek D."/>
            <person name="Hitch T.C.A."/>
            <person name="Clavel T."/>
        </authorList>
    </citation>
    <scope>NUCLEOTIDE SEQUENCE [LARGE SCALE GENOMIC DNA]</scope>
    <source>
        <strain evidence="4 5">WCA3-601-WT-6H</strain>
    </source>
</reference>
<evidence type="ECO:0000313" key="5">
    <source>
        <dbReference type="Proteomes" id="UP000476055"/>
    </source>
</evidence>